<accession>A0A225VNL3</accession>
<dbReference type="SUPFAM" id="SSF46689">
    <property type="entry name" value="Homeodomain-like"/>
    <property type="match status" value="1"/>
</dbReference>
<sequence>MALVACVIGVSVWSIERWHGLFKSKGSVLPEDGKNQSARYPKDAIEFVEDYIRAHPCFYLDELQEAVEEQFGSTLNNSTPTLCRLLKFDLKSTRKILTKRTRESMLAEVEEFYRKLRPFYSGPDQLVFIDETSKDGRDALRKYAWSRRGTSAIVAGGGGGGVCRF</sequence>
<dbReference type="InterPro" id="IPR009057">
    <property type="entry name" value="Homeodomain-like_sf"/>
</dbReference>
<reference evidence="2" key="1">
    <citation type="submission" date="2017-03" db="EMBL/GenBank/DDBJ databases">
        <title>Phytopthora megakarya and P. palmivora, two closely related causual agents of cacao black pod achieved similar genome size and gene model numbers by different mechanisms.</title>
        <authorList>
            <person name="Ali S."/>
            <person name="Shao J."/>
            <person name="Larry D.J."/>
            <person name="Kronmiller B."/>
            <person name="Shen D."/>
            <person name="Strem M.D."/>
            <person name="Melnick R.L."/>
            <person name="Guiltinan M.J."/>
            <person name="Tyler B.M."/>
            <person name="Meinhardt L.W."/>
            <person name="Bailey B.A."/>
        </authorList>
    </citation>
    <scope>NUCLEOTIDE SEQUENCE [LARGE SCALE GENOMIC DNA]</scope>
    <source>
        <strain evidence="2">zdho120</strain>
    </source>
</reference>
<keyword evidence="2" id="KW-1185">Reference proteome</keyword>
<evidence type="ECO:0000313" key="1">
    <source>
        <dbReference type="EMBL" id="OWZ06684.1"/>
    </source>
</evidence>
<dbReference type="AlphaFoldDB" id="A0A225VNL3"/>
<dbReference type="OrthoDB" id="127242at2759"/>
<dbReference type="EMBL" id="NBNE01003860">
    <property type="protein sequence ID" value="OWZ06684.1"/>
    <property type="molecule type" value="Genomic_DNA"/>
</dbReference>
<gene>
    <name evidence="1" type="ORF">PHMEG_00021034</name>
</gene>
<evidence type="ECO:0000313" key="2">
    <source>
        <dbReference type="Proteomes" id="UP000198211"/>
    </source>
</evidence>
<dbReference type="Proteomes" id="UP000198211">
    <property type="component" value="Unassembled WGS sequence"/>
</dbReference>
<protein>
    <submittedName>
        <fullName evidence="1">Transposase</fullName>
    </submittedName>
</protein>
<proteinExistence type="predicted"/>
<comment type="caution">
    <text evidence="1">The sequence shown here is derived from an EMBL/GenBank/DDBJ whole genome shotgun (WGS) entry which is preliminary data.</text>
</comment>
<organism evidence="1 2">
    <name type="scientific">Phytophthora megakarya</name>
    <dbReference type="NCBI Taxonomy" id="4795"/>
    <lineage>
        <taxon>Eukaryota</taxon>
        <taxon>Sar</taxon>
        <taxon>Stramenopiles</taxon>
        <taxon>Oomycota</taxon>
        <taxon>Peronosporomycetes</taxon>
        <taxon>Peronosporales</taxon>
        <taxon>Peronosporaceae</taxon>
        <taxon>Phytophthora</taxon>
    </lineage>
</organism>
<name>A0A225VNL3_9STRA</name>